<organism evidence="1 2">
    <name type="scientific">Palleronia marisminoris</name>
    <dbReference type="NCBI Taxonomy" id="315423"/>
    <lineage>
        <taxon>Bacteria</taxon>
        <taxon>Pseudomonadati</taxon>
        <taxon>Pseudomonadota</taxon>
        <taxon>Alphaproteobacteria</taxon>
        <taxon>Rhodobacterales</taxon>
        <taxon>Roseobacteraceae</taxon>
        <taxon>Palleronia</taxon>
    </lineage>
</organism>
<evidence type="ECO:0000313" key="1">
    <source>
        <dbReference type="EMBL" id="SLN10165.1"/>
    </source>
</evidence>
<gene>
    <name evidence="1" type="ORF">PAM7066_00001</name>
</gene>
<keyword evidence="2" id="KW-1185">Reference proteome</keyword>
<sequence length="53" mass="6164">MLRRQDGFRLFLDDGWVDMDTWTPTSSNAIRSPEMNRRNPLFIVYDDMGASPA</sequence>
<proteinExistence type="predicted"/>
<reference evidence="1 2" key="1">
    <citation type="submission" date="2017-03" db="EMBL/GenBank/DDBJ databases">
        <authorList>
            <person name="Afonso C.L."/>
            <person name="Miller P.J."/>
            <person name="Scott M.A."/>
            <person name="Spackman E."/>
            <person name="Goraichik I."/>
            <person name="Dimitrov K.M."/>
            <person name="Suarez D.L."/>
            <person name="Swayne D.E."/>
        </authorList>
    </citation>
    <scope>NUCLEOTIDE SEQUENCE [LARGE SCALE GENOMIC DNA]</scope>
    <source>
        <strain evidence="1 2">CECT 7066</strain>
    </source>
</reference>
<evidence type="ECO:0000313" key="2">
    <source>
        <dbReference type="Proteomes" id="UP000193870"/>
    </source>
</evidence>
<dbReference type="Proteomes" id="UP000193870">
    <property type="component" value="Unassembled WGS sequence"/>
</dbReference>
<name>A0A1Y5R7A2_9RHOB</name>
<dbReference type="AlphaFoldDB" id="A0A1Y5R7A2"/>
<dbReference type="EMBL" id="FWFV01000001">
    <property type="protein sequence ID" value="SLN10165.1"/>
    <property type="molecule type" value="Genomic_DNA"/>
</dbReference>
<protein>
    <submittedName>
        <fullName evidence="1">Uncharacterized protein</fullName>
    </submittedName>
</protein>
<accession>A0A1Y5R7A2</accession>